<dbReference type="AlphaFoldDB" id="A0A2P8E586"/>
<dbReference type="RefSeq" id="WP_106536846.1">
    <property type="nucleotide sequence ID" value="NZ_PYGE01000005.1"/>
</dbReference>
<evidence type="ECO:0000313" key="3">
    <source>
        <dbReference type="EMBL" id="PSL04644.1"/>
    </source>
</evidence>
<dbReference type="InterPro" id="IPR010089">
    <property type="entry name" value="Flavoprotein_WrbA-like"/>
</dbReference>
<feature type="domain" description="Flavodoxin-like" evidence="2">
    <location>
        <begin position="6"/>
        <end position="191"/>
    </location>
</feature>
<dbReference type="PANTHER" id="PTHR30546">
    <property type="entry name" value="FLAVODOXIN-RELATED PROTEIN WRBA-RELATED"/>
    <property type="match status" value="1"/>
</dbReference>
<gene>
    <name evidence="3" type="ORF">CLV30_105110</name>
</gene>
<comment type="similarity">
    <text evidence="1">Belongs to the WrbA family.</text>
</comment>
<dbReference type="Proteomes" id="UP000243528">
    <property type="component" value="Unassembled WGS sequence"/>
</dbReference>
<evidence type="ECO:0000256" key="1">
    <source>
        <dbReference type="ARBA" id="ARBA00006961"/>
    </source>
</evidence>
<reference evidence="3 4" key="1">
    <citation type="submission" date="2018-03" db="EMBL/GenBank/DDBJ databases">
        <title>Genomic Encyclopedia of Archaeal and Bacterial Type Strains, Phase II (KMG-II): from individual species to whole genera.</title>
        <authorList>
            <person name="Goeker M."/>
        </authorList>
    </citation>
    <scope>NUCLEOTIDE SEQUENCE [LARGE SCALE GENOMIC DNA]</scope>
    <source>
        <strain evidence="3 4">DSM 45211</strain>
    </source>
</reference>
<dbReference type="NCBIfam" id="NF002999">
    <property type="entry name" value="PRK03767.1"/>
    <property type="match status" value="1"/>
</dbReference>
<dbReference type="PANTHER" id="PTHR30546:SF23">
    <property type="entry name" value="FLAVOPROTEIN-LIKE PROTEIN YCP4-RELATED"/>
    <property type="match status" value="1"/>
</dbReference>
<dbReference type="InterPro" id="IPR008254">
    <property type="entry name" value="Flavodoxin/NO_synth"/>
</dbReference>
<keyword evidence="4" id="KW-1185">Reference proteome</keyword>
<dbReference type="Gene3D" id="3.40.50.360">
    <property type="match status" value="1"/>
</dbReference>
<dbReference type="OrthoDB" id="9801479at2"/>
<dbReference type="GO" id="GO:0010181">
    <property type="term" value="F:FMN binding"/>
    <property type="evidence" value="ECO:0007669"/>
    <property type="project" value="InterPro"/>
</dbReference>
<sequence length="206" mass="21941">MSDPKIAVVYYSSTGTVHALANAVVEGAEKAGAQVRLRRVPELASDDVVRSVPEWAEHLEATKDVPFATHDDLEWADGFLFGTPTRFGNVAAQLRQFLDTLSPLWQEGTLADKPASGFTAAHNTHGGQETTLVSLYQTFMHWGSFIVPPGYTDESVFGAGGNPYGVSASVEDGALGDAVLDAARHQGRRVAETAQTLLAGRSRTAA</sequence>
<protein>
    <submittedName>
        <fullName evidence="3">NAD(P)H dehydrogenase (Quinone)</fullName>
    </submittedName>
</protein>
<dbReference type="InterPro" id="IPR005025">
    <property type="entry name" value="FMN_Rdtase-like_dom"/>
</dbReference>
<dbReference type="SUPFAM" id="SSF52218">
    <property type="entry name" value="Flavoproteins"/>
    <property type="match status" value="1"/>
</dbReference>
<dbReference type="FunFam" id="3.40.50.360:FF:000001">
    <property type="entry name" value="NAD(P)H dehydrogenase (Quinone) FQR1-like"/>
    <property type="match status" value="1"/>
</dbReference>
<dbReference type="InterPro" id="IPR029039">
    <property type="entry name" value="Flavoprotein-like_sf"/>
</dbReference>
<proteinExistence type="inferred from homology"/>
<dbReference type="GO" id="GO:0003955">
    <property type="term" value="F:NAD(P)H dehydrogenase (quinone) activity"/>
    <property type="evidence" value="ECO:0007669"/>
    <property type="project" value="InterPro"/>
</dbReference>
<dbReference type="Pfam" id="PF03358">
    <property type="entry name" value="FMN_red"/>
    <property type="match status" value="1"/>
</dbReference>
<comment type="caution">
    <text evidence="3">The sequence shown here is derived from an EMBL/GenBank/DDBJ whole genome shotgun (WGS) entry which is preliminary data.</text>
</comment>
<organism evidence="3 4">
    <name type="scientific">Haloactinopolyspora alba</name>
    <dbReference type="NCBI Taxonomy" id="648780"/>
    <lineage>
        <taxon>Bacteria</taxon>
        <taxon>Bacillati</taxon>
        <taxon>Actinomycetota</taxon>
        <taxon>Actinomycetes</taxon>
        <taxon>Jiangellales</taxon>
        <taxon>Jiangellaceae</taxon>
        <taxon>Haloactinopolyspora</taxon>
    </lineage>
</organism>
<evidence type="ECO:0000313" key="4">
    <source>
        <dbReference type="Proteomes" id="UP000243528"/>
    </source>
</evidence>
<dbReference type="EMBL" id="PYGE01000005">
    <property type="protein sequence ID" value="PSL04644.1"/>
    <property type="molecule type" value="Genomic_DNA"/>
</dbReference>
<accession>A0A2P8E586</accession>
<evidence type="ECO:0000259" key="2">
    <source>
        <dbReference type="PROSITE" id="PS50902"/>
    </source>
</evidence>
<dbReference type="GO" id="GO:0016020">
    <property type="term" value="C:membrane"/>
    <property type="evidence" value="ECO:0007669"/>
    <property type="project" value="TreeGrafter"/>
</dbReference>
<name>A0A2P8E586_9ACTN</name>
<dbReference type="PROSITE" id="PS50902">
    <property type="entry name" value="FLAVODOXIN_LIKE"/>
    <property type="match status" value="1"/>
</dbReference>
<dbReference type="NCBIfam" id="TIGR01755">
    <property type="entry name" value="flav_wrbA"/>
    <property type="match status" value="1"/>
</dbReference>